<evidence type="ECO:0000313" key="14">
    <source>
        <dbReference type="EMBL" id="SGZ50412.1"/>
    </source>
</evidence>
<evidence type="ECO:0000256" key="6">
    <source>
        <dbReference type="ARBA" id="ARBA00022676"/>
    </source>
</evidence>
<dbReference type="Pfam" id="PF04101">
    <property type="entry name" value="Glyco_tran_28_C"/>
    <property type="match status" value="1"/>
</dbReference>
<dbReference type="OrthoDB" id="20273at2759"/>
<evidence type="ECO:0000256" key="12">
    <source>
        <dbReference type="RuleBase" id="RU362128"/>
    </source>
</evidence>
<comment type="subcellular location">
    <subcellularLocation>
        <location evidence="1 12">Endoplasmic reticulum</location>
    </subcellularLocation>
</comment>
<dbReference type="GO" id="GO:0004577">
    <property type="term" value="F:N-acetylglucosaminyldiphosphodolichol N-acetylglucosaminyltransferase activity"/>
    <property type="evidence" value="ECO:0007669"/>
    <property type="project" value="UniProtKB-EC"/>
</dbReference>
<keyword evidence="7 12" id="KW-0808">Transferase</keyword>
<evidence type="ECO:0000259" key="13">
    <source>
        <dbReference type="Pfam" id="PF04101"/>
    </source>
</evidence>
<evidence type="ECO:0000256" key="9">
    <source>
        <dbReference type="ARBA" id="ARBA00024804"/>
    </source>
</evidence>
<sequence>MSVLFTTGATVTFEPLVEYVVSPTFLLHLSDLGFERIAIQYGNQIENGRNLSKQFFSDALNKHEVVEKLNLDLTNVTNDKTVTTFANKSFTLLAFAFSPDISNYIADADIVVSHAGTGSILDSLRLHKPLLVVTNLKLMDNHQEEVASQFEKEGYLYKLSTEDVAAGKLEEYLGAFKKGKLKFSRLPDPPTGVVESIISEEALQT</sequence>
<dbReference type="InterPro" id="IPR007235">
    <property type="entry name" value="Glyco_trans_28_C"/>
</dbReference>
<evidence type="ECO:0000256" key="5">
    <source>
        <dbReference type="ARBA" id="ARBA00017468"/>
    </source>
</evidence>
<evidence type="ECO:0000256" key="4">
    <source>
        <dbReference type="ARBA" id="ARBA00012614"/>
    </source>
</evidence>
<dbReference type="EMBL" id="LT635757">
    <property type="protein sequence ID" value="SGZ50412.1"/>
    <property type="molecule type" value="Genomic_DNA"/>
</dbReference>
<dbReference type="STRING" id="45354.A0A1L0D1T2"/>
<evidence type="ECO:0000256" key="2">
    <source>
        <dbReference type="ARBA" id="ARBA00006962"/>
    </source>
</evidence>
<evidence type="ECO:0000313" key="15">
    <source>
        <dbReference type="Proteomes" id="UP000182334"/>
    </source>
</evidence>
<dbReference type="AlphaFoldDB" id="A0A1L0D1T2"/>
<evidence type="ECO:0000256" key="11">
    <source>
        <dbReference type="ARBA" id="ARBA00048184"/>
    </source>
</evidence>
<name>A0A1L0D1T2_9ASCO</name>
<dbReference type="InterPro" id="IPR039042">
    <property type="entry name" value="Alg13-like"/>
</dbReference>
<keyword evidence="15" id="KW-1185">Reference proteome</keyword>
<dbReference type="Proteomes" id="UP000182334">
    <property type="component" value="Chromosome II"/>
</dbReference>
<keyword evidence="8 12" id="KW-0256">Endoplasmic reticulum</keyword>
<gene>
    <name evidence="12" type="primary">ALG13</name>
    <name evidence="14" type="ORF">SAMEA4029010_CIC11G00000000283</name>
</gene>
<evidence type="ECO:0000256" key="3">
    <source>
        <dbReference type="ARBA" id="ARBA00011198"/>
    </source>
</evidence>
<dbReference type="GO" id="GO:0006488">
    <property type="term" value="P:dolichol-linked oligosaccharide biosynthetic process"/>
    <property type="evidence" value="ECO:0007669"/>
    <property type="project" value="InterPro"/>
</dbReference>
<reference evidence="14 15" key="1">
    <citation type="submission" date="2016-10" db="EMBL/GenBank/DDBJ databases">
        <authorList>
            <person name="de Groot N.N."/>
        </authorList>
    </citation>
    <scope>NUCLEOTIDE SEQUENCE [LARGE SCALE GENOMIC DNA]</scope>
    <source>
        <strain evidence="14 15">CBS 141442</strain>
    </source>
</reference>
<evidence type="ECO:0000256" key="1">
    <source>
        <dbReference type="ARBA" id="ARBA00004240"/>
    </source>
</evidence>
<comment type="catalytic activity">
    <reaction evidence="11">
        <text>an N-acetyl-alpha-D-glucosaminyl-diphospho-di-trans,poly-cis-dolichol + UDP-N-acetyl-alpha-D-glucosamine = an N,N'-diacetylchitobiosyl-diphospho-di-trans,poly-cis-dolichol + UDP + H(+)</text>
        <dbReference type="Rhea" id="RHEA:23380"/>
        <dbReference type="Rhea" id="RHEA-COMP:19507"/>
        <dbReference type="Rhea" id="RHEA-COMP:19510"/>
        <dbReference type="ChEBI" id="CHEBI:15378"/>
        <dbReference type="ChEBI" id="CHEBI:57269"/>
        <dbReference type="ChEBI" id="CHEBI:57705"/>
        <dbReference type="ChEBI" id="CHEBI:58223"/>
        <dbReference type="ChEBI" id="CHEBI:58427"/>
        <dbReference type="EC" id="2.4.1.141"/>
    </reaction>
</comment>
<keyword evidence="6 12" id="KW-0328">Glycosyltransferase</keyword>
<feature type="domain" description="Glycosyl transferase family 28 C-terminal" evidence="13">
    <location>
        <begin position="72"/>
        <end position="178"/>
    </location>
</feature>
<dbReference type="SUPFAM" id="SSF53756">
    <property type="entry name" value="UDP-Glycosyltransferase/glycogen phosphorylase"/>
    <property type="match status" value="1"/>
</dbReference>
<evidence type="ECO:0000256" key="7">
    <source>
        <dbReference type="ARBA" id="ARBA00022679"/>
    </source>
</evidence>
<accession>A0A1L0D1T2</accession>
<dbReference type="GO" id="GO:0005783">
    <property type="term" value="C:endoplasmic reticulum"/>
    <property type="evidence" value="ECO:0007669"/>
    <property type="project" value="UniProtKB-SubCell"/>
</dbReference>
<organism evidence="14 15">
    <name type="scientific">Sungouiella intermedia</name>
    <dbReference type="NCBI Taxonomy" id="45354"/>
    <lineage>
        <taxon>Eukaryota</taxon>
        <taxon>Fungi</taxon>
        <taxon>Dikarya</taxon>
        <taxon>Ascomycota</taxon>
        <taxon>Saccharomycotina</taxon>
        <taxon>Pichiomycetes</taxon>
        <taxon>Metschnikowiaceae</taxon>
        <taxon>Sungouiella</taxon>
    </lineage>
</organism>
<evidence type="ECO:0000256" key="10">
    <source>
        <dbReference type="ARBA" id="ARBA00032061"/>
    </source>
</evidence>
<comment type="similarity">
    <text evidence="2 12">Belongs to the glycosyltransferase 28 family.</text>
</comment>
<dbReference type="EC" id="2.4.1.141" evidence="4 12"/>
<dbReference type="PANTHER" id="PTHR12867:SF6">
    <property type="entry name" value="N-ACETYLGLUCOSAMINYLDIPHOSPHODOLICHOL N-ACETYLGLUCOSAMINYLTRANSFERASE"/>
    <property type="match status" value="1"/>
</dbReference>
<protein>
    <recommendedName>
        <fullName evidence="5 12">UDP-N-acetylglucosamine transferase subunit ALG13</fullName>
        <ecNumber evidence="4 12">2.4.1.141</ecNumber>
    </recommendedName>
    <alternativeName>
        <fullName evidence="10 12">Asparagine-linked glycosylation protein 13</fullName>
    </alternativeName>
</protein>
<proteinExistence type="inferred from homology"/>
<comment type="function">
    <text evidence="9 12">Involved in protein N-glycosylation. Essential for the second step of the dolichol-linked oligosaccharide pathway.</text>
</comment>
<comment type="subunit">
    <text evidence="3 12">Heterodimer with ALG14 to form a functional enzyme.</text>
</comment>
<evidence type="ECO:0000256" key="8">
    <source>
        <dbReference type="ARBA" id="ARBA00022824"/>
    </source>
</evidence>
<dbReference type="Gene3D" id="3.40.50.2000">
    <property type="entry name" value="Glycogen Phosphorylase B"/>
    <property type="match status" value="1"/>
</dbReference>
<dbReference type="PANTHER" id="PTHR12867">
    <property type="entry name" value="GLYCOSYL TRANSFERASE-RELATED"/>
    <property type="match status" value="1"/>
</dbReference>